<dbReference type="Proteomes" id="UP001211249">
    <property type="component" value="Unassembled WGS sequence"/>
</dbReference>
<dbReference type="EMBL" id="JAQMUC010000069">
    <property type="protein sequence ID" value="MDB9536647.1"/>
    <property type="molecule type" value="Genomic_DNA"/>
</dbReference>
<organism evidence="1 2">
    <name type="scientific">Dolichospermum planctonicum CS-1226</name>
    <dbReference type="NCBI Taxonomy" id="3021751"/>
    <lineage>
        <taxon>Bacteria</taxon>
        <taxon>Bacillati</taxon>
        <taxon>Cyanobacteriota</taxon>
        <taxon>Cyanophyceae</taxon>
        <taxon>Nostocales</taxon>
        <taxon>Aphanizomenonaceae</taxon>
        <taxon>Dolichospermum</taxon>
        <taxon>Dolichospermum planctonicum</taxon>
    </lineage>
</organism>
<accession>A0ABT5AIX8</accession>
<gene>
    <name evidence="1" type="ORF">PN451_12560</name>
</gene>
<proteinExistence type="predicted"/>
<reference evidence="1 2" key="1">
    <citation type="submission" date="2023-01" db="EMBL/GenBank/DDBJ databases">
        <title>Genomes from the Australian National Cyanobacteria Reference Collection.</title>
        <authorList>
            <person name="Willis A."/>
            <person name="Lee E.M.F."/>
        </authorList>
    </citation>
    <scope>NUCLEOTIDE SEQUENCE [LARGE SCALE GENOMIC DNA]</scope>
    <source>
        <strain evidence="1 2">CS-1226</strain>
    </source>
</reference>
<dbReference type="RefSeq" id="WP_271796418.1">
    <property type="nucleotide sequence ID" value="NZ_JAQMUC010000069.1"/>
</dbReference>
<keyword evidence="2" id="KW-1185">Reference proteome</keyword>
<evidence type="ECO:0000313" key="2">
    <source>
        <dbReference type="Proteomes" id="UP001211249"/>
    </source>
</evidence>
<comment type="caution">
    <text evidence="1">The sequence shown here is derived from an EMBL/GenBank/DDBJ whole genome shotgun (WGS) entry which is preliminary data.</text>
</comment>
<name>A0ABT5AIX8_9CYAN</name>
<evidence type="ECO:0000313" key="1">
    <source>
        <dbReference type="EMBL" id="MDB9536647.1"/>
    </source>
</evidence>
<sequence length="50" mass="5562">MEFTSFSPSVCCANPWLCQLKDNTVNIANVVVLKIDFMGVSSKLIKINQN</sequence>
<protein>
    <submittedName>
        <fullName evidence="1">Uncharacterized protein</fullName>
    </submittedName>
</protein>